<dbReference type="PANTHER" id="PTHR43304">
    <property type="entry name" value="PHYTOCHROME-LIKE PROTEIN CPH1"/>
    <property type="match status" value="1"/>
</dbReference>
<organism evidence="13 14">
    <name type="scientific">Funiculus sociatus GB2-A5</name>
    <dbReference type="NCBI Taxonomy" id="2933946"/>
    <lineage>
        <taxon>Bacteria</taxon>
        <taxon>Bacillati</taxon>
        <taxon>Cyanobacteriota</taxon>
        <taxon>Cyanophyceae</taxon>
        <taxon>Coleofasciculales</taxon>
        <taxon>Coleofasciculaceae</taxon>
        <taxon>Funiculus</taxon>
    </lineage>
</organism>
<dbReference type="PRINTS" id="PR00344">
    <property type="entry name" value="BCTRLSENSOR"/>
</dbReference>
<evidence type="ECO:0000259" key="9">
    <source>
        <dbReference type="PROSITE" id="PS50109"/>
    </source>
</evidence>
<dbReference type="Pfam" id="PF13185">
    <property type="entry name" value="GAF_2"/>
    <property type="match status" value="1"/>
</dbReference>
<dbReference type="InterPro" id="IPR004358">
    <property type="entry name" value="Sig_transdc_His_kin-like_C"/>
</dbReference>
<gene>
    <name evidence="13" type="ORF">NDI37_24250</name>
</gene>
<dbReference type="InterPro" id="IPR001610">
    <property type="entry name" value="PAC"/>
</dbReference>
<dbReference type="NCBIfam" id="TIGR00229">
    <property type="entry name" value="sensory_box"/>
    <property type="match status" value="3"/>
</dbReference>
<dbReference type="Pfam" id="PF00072">
    <property type="entry name" value="Response_reg"/>
    <property type="match status" value="1"/>
</dbReference>
<feature type="domain" description="PAS" evidence="11">
    <location>
        <begin position="297"/>
        <end position="374"/>
    </location>
</feature>
<dbReference type="SUPFAM" id="SSF52172">
    <property type="entry name" value="CheY-like"/>
    <property type="match status" value="1"/>
</dbReference>
<feature type="modified residue" description="4-aspartylphosphate" evidence="7">
    <location>
        <position position="70"/>
    </location>
</feature>
<dbReference type="InterPro" id="IPR003661">
    <property type="entry name" value="HisK_dim/P_dom"/>
</dbReference>
<dbReference type="Pfam" id="PF08447">
    <property type="entry name" value="PAS_3"/>
    <property type="match status" value="3"/>
</dbReference>
<dbReference type="InterPro" id="IPR001789">
    <property type="entry name" value="Sig_transdc_resp-reg_receiver"/>
</dbReference>
<dbReference type="InterPro" id="IPR029016">
    <property type="entry name" value="GAF-like_dom_sf"/>
</dbReference>
<comment type="catalytic activity">
    <reaction evidence="1">
        <text>ATP + protein L-histidine = ADP + protein N-phospho-L-histidine.</text>
        <dbReference type="EC" id="2.7.13.3"/>
    </reaction>
</comment>
<evidence type="ECO:0000313" key="14">
    <source>
        <dbReference type="Proteomes" id="UP001442494"/>
    </source>
</evidence>
<dbReference type="EMBL" id="JAMPKK010000076">
    <property type="protein sequence ID" value="MEP0867564.1"/>
    <property type="molecule type" value="Genomic_DNA"/>
</dbReference>
<dbReference type="SUPFAM" id="SSF55785">
    <property type="entry name" value="PYP-like sensor domain (PAS domain)"/>
    <property type="match status" value="3"/>
</dbReference>
<dbReference type="SMART" id="SM00387">
    <property type="entry name" value="HATPase_c"/>
    <property type="match status" value="1"/>
</dbReference>
<dbReference type="RefSeq" id="WP_190426386.1">
    <property type="nucleotide sequence ID" value="NZ_JAMPKK010000076.1"/>
</dbReference>
<dbReference type="InterPro" id="IPR036097">
    <property type="entry name" value="HisK_dim/P_sf"/>
</dbReference>
<feature type="domain" description="PAS" evidence="11">
    <location>
        <begin position="195"/>
        <end position="244"/>
    </location>
</feature>
<dbReference type="Proteomes" id="UP001442494">
    <property type="component" value="Unassembled WGS sequence"/>
</dbReference>
<evidence type="ECO:0000256" key="2">
    <source>
        <dbReference type="ARBA" id="ARBA00012438"/>
    </source>
</evidence>
<dbReference type="InterPro" id="IPR000014">
    <property type="entry name" value="PAS"/>
</dbReference>
<feature type="coiled-coil region" evidence="8">
    <location>
        <begin position="129"/>
        <end position="159"/>
    </location>
</feature>
<comment type="caution">
    <text evidence="13">The sequence shown here is derived from an EMBL/GenBank/DDBJ whole genome shotgun (WGS) entry which is preliminary data.</text>
</comment>
<dbReference type="PANTHER" id="PTHR43304:SF1">
    <property type="entry name" value="PAC DOMAIN-CONTAINING PROTEIN"/>
    <property type="match status" value="1"/>
</dbReference>
<keyword evidence="4" id="KW-0808">Transferase</keyword>
<feature type="domain" description="Response regulatory" evidence="10">
    <location>
        <begin position="15"/>
        <end position="135"/>
    </location>
</feature>
<dbReference type="Pfam" id="PF02518">
    <property type="entry name" value="HATPase_c"/>
    <property type="match status" value="1"/>
</dbReference>
<evidence type="ECO:0000256" key="3">
    <source>
        <dbReference type="ARBA" id="ARBA00022553"/>
    </source>
</evidence>
<dbReference type="InterPro" id="IPR000700">
    <property type="entry name" value="PAS-assoc_C"/>
</dbReference>
<evidence type="ECO:0000259" key="11">
    <source>
        <dbReference type="PROSITE" id="PS50112"/>
    </source>
</evidence>
<dbReference type="InterPro" id="IPR052162">
    <property type="entry name" value="Sensor_kinase/Photoreceptor"/>
</dbReference>
<keyword evidence="14" id="KW-1185">Reference proteome</keyword>
<accession>A0ABV0JWQ6</accession>
<dbReference type="InterPro" id="IPR035965">
    <property type="entry name" value="PAS-like_dom_sf"/>
</dbReference>
<dbReference type="InterPro" id="IPR005467">
    <property type="entry name" value="His_kinase_dom"/>
</dbReference>
<dbReference type="CDD" id="cd00130">
    <property type="entry name" value="PAS"/>
    <property type="match status" value="3"/>
</dbReference>
<dbReference type="EC" id="2.7.13.3" evidence="2"/>
<evidence type="ECO:0000256" key="5">
    <source>
        <dbReference type="ARBA" id="ARBA00022777"/>
    </source>
</evidence>
<evidence type="ECO:0000259" key="12">
    <source>
        <dbReference type="PROSITE" id="PS50113"/>
    </source>
</evidence>
<evidence type="ECO:0000313" key="13">
    <source>
        <dbReference type="EMBL" id="MEP0867564.1"/>
    </source>
</evidence>
<dbReference type="CDD" id="cd00082">
    <property type="entry name" value="HisKA"/>
    <property type="match status" value="1"/>
</dbReference>
<dbReference type="PROSITE" id="PS50110">
    <property type="entry name" value="RESPONSE_REGULATORY"/>
    <property type="match status" value="1"/>
</dbReference>
<dbReference type="Gene3D" id="3.30.450.20">
    <property type="entry name" value="PAS domain"/>
    <property type="match status" value="3"/>
</dbReference>
<feature type="domain" description="PAC" evidence="12">
    <location>
        <begin position="684"/>
        <end position="737"/>
    </location>
</feature>
<dbReference type="SUPFAM" id="SSF47384">
    <property type="entry name" value="Homodimeric domain of signal transducing histidine kinase"/>
    <property type="match status" value="1"/>
</dbReference>
<keyword evidence="6" id="KW-0902">Two-component regulatory system</keyword>
<dbReference type="SMART" id="SM00065">
    <property type="entry name" value="GAF"/>
    <property type="match status" value="1"/>
</dbReference>
<dbReference type="InterPro" id="IPR003018">
    <property type="entry name" value="GAF"/>
</dbReference>
<dbReference type="SUPFAM" id="SSF55874">
    <property type="entry name" value="ATPase domain of HSP90 chaperone/DNA topoisomerase II/histidine kinase"/>
    <property type="match status" value="1"/>
</dbReference>
<dbReference type="PROSITE" id="PS50112">
    <property type="entry name" value="PAS"/>
    <property type="match status" value="3"/>
</dbReference>
<feature type="domain" description="PAS" evidence="11">
    <location>
        <begin position="608"/>
        <end position="680"/>
    </location>
</feature>
<dbReference type="SMART" id="SM00091">
    <property type="entry name" value="PAS"/>
    <property type="match status" value="3"/>
</dbReference>
<sequence>MSSSFTSNAASTWFKVLLIGDNKDETERIEELLSRTCDYANFRIFTTKLERIDTPLDLLNKKSFDVILLDISLSHNQGFDTVVRMQQYQLNIPIVVLTTIEDEELALQFIQAGVQDYLVKRNLDSQLLIRSLRHAVARQKRQEARLQREQNNHSVLEEAAVHRDVALPRLFVRSNDAAYSRFCAISLDLLCIAVDGYFKCVNSAWSNTLGYAQEELLAIPFIEFVHPEDRKTTLVELQKLENGALSVKFENRYCCKDGSYKWLSWTYTPFAQEGLIHGVARDVTESKLSELVLRESQRFLLQQIAETTPNILYIYDLELKRNIYINREFTKVLGYTAEEIEAMGEAVIKNLIHPEDFARFPQHFQELELASEGEIFEIEYRMRHANGEWRTFVSRDTLFAQASNGKPFQILGTATDITSRKQAEDEIRLLLATTQAINDCENFQDALAEIVRLISRTIGWDIGEAWIPAFGATVLKYAQGGYGCDREAVVALQHRDLEEFVQHSEQLTFAANVGLPGRIWSSGQPEWIEDVSDTPEVFLRSSIAASTGLKASFGVPIVVDNQVLAVLVFFKRNKSGQDLRLIELVKAVATQLGLFWQRKHVEAALRLGEERLQMALEGSSLGLWDWNIRTHEVYFDAHWKGILGYAVEEVENNFQSWQHLIHPEDLPRAMAVLNAYLEGSIPTYEIEFRMQSKSGEWKWILSHAKVTQRDENGNPMRMTGTHKDISDRKQVEIALRESEARERHQRTDLEIALNELQNAQVHLVQKEKMASLGQLVAGIAHEINNPISFIYGNITPANEYAQNLIRLIELYQQHYPTPPIAISSEIKNLDLDFLKTDFPKLLSSMKSGADRIKEIICALHYFSRIDQGKMKKADLHSGLESTLMILENRLKEQPSRVAIEVIKNYGKLPLVDCYPGQLNQVFMNILANAIDALEERMKEDLSFHPQICISTQIVSNHLSLVSNAEPIQTDKRKGLKNKVIVRITDNGKGILPHIRKHIFDPFFTTKPVGKSTGLGLSISYQIVVENHQGKIRCNSHLGKGTEFIIEINSKALLPR</sequence>
<dbReference type="SMART" id="SM00448">
    <property type="entry name" value="REC"/>
    <property type="match status" value="1"/>
</dbReference>
<evidence type="ECO:0000256" key="7">
    <source>
        <dbReference type="PROSITE-ProRule" id="PRU00169"/>
    </source>
</evidence>
<evidence type="ECO:0000256" key="6">
    <source>
        <dbReference type="ARBA" id="ARBA00023012"/>
    </source>
</evidence>
<feature type="domain" description="PAC" evidence="12">
    <location>
        <begin position="376"/>
        <end position="429"/>
    </location>
</feature>
<dbReference type="SMART" id="SM00086">
    <property type="entry name" value="PAC"/>
    <property type="match status" value="3"/>
</dbReference>
<evidence type="ECO:0000256" key="4">
    <source>
        <dbReference type="ARBA" id="ARBA00022679"/>
    </source>
</evidence>
<dbReference type="SUPFAM" id="SSF55781">
    <property type="entry name" value="GAF domain-like"/>
    <property type="match status" value="1"/>
</dbReference>
<dbReference type="Gene3D" id="3.30.450.40">
    <property type="match status" value="1"/>
</dbReference>
<dbReference type="InterPro" id="IPR013655">
    <property type="entry name" value="PAS_fold_3"/>
</dbReference>
<dbReference type="InterPro" id="IPR011006">
    <property type="entry name" value="CheY-like_superfamily"/>
</dbReference>
<dbReference type="PROSITE" id="PS50113">
    <property type="entry name" value="PAC"/>
    <property type="match status" value="2"/>
</dbReference>
<feature type="coiled-coil region" evidence="8">
    <location>
        <begin position="739"/>
        <end position="769"/>
    </location>
</feature>
<evidence type="ECO:0000256" key="8">
    <source>
        <dbReference type="SAM" id="Coils"/>
    </source>
</evidence>
<dbReference type="InterPro" id="IPR036890">
    <property type="entry name" value="HATPase_C_sf"/>
</dbReference>
<dbReference type="CDD" id="cd00156">
    <property type="entry name" value="REC"/>
    <property type="match status" value="1"/>
</dbReference>
<dbReference type="Gene3D" id="3.40.50.2300">
    <property type="match status" value="1"/>
</dbReference>
<dbReference type="PROSITE" id="PS50109">
    <property type="entry name" value="HIS_KIN"/>
    <property type="match status" value="1"/>
</dbReference>
<evidence type="ECO:0000259" key="10">
    <source>
        <dbReference type="PROSITE" id="PS50110"/>
    </source>
</evidence>
<dbReference type="Gene3D" id="1.10.287.130">
    <property type="match status" value="1"/>
</dbReference>
<proteinExistence type="predicted"/>
<protein>
    <recommendedName>
        <fullName evidence="2">histidine kinase</fullName>
        <ecNumber evidence="2">2.7.13.3</ecNumber>
    </recommendedName>
</protein>
<dbReference type="InterPro" id="IPR003594">
    <property type="entry name" value="HATPase_dom"/>
</dbReference>
<feature type="domain" description="Histidine kinase" evidence="9">
    <location>
        <begin position="778"/>
        <end position="1051"/>
    </location>
</feature>
<name>A0ABV0JWQ6_9CYAN</name>
<dbReference type="Gene3D" id="3.30.565.10">
    <property type="entry name" value="Histidine kinase-like ATPase, C-terminal domain"/>
    <property type="match status" value="1"/>
</dbReference>
<keyword evidence="5" id="KW-0418">Kinase</keyword>
<keyword evidence="3 7" id="KW-0597">Phosphoprotein</keyword>
<evidence type="ECO:0000256" key="1">
    <source>
        <dbReference type="ARBA" id="ARBA00000085"/>
    </source>
</evidence>
<keyword evidence="8" id="KW-0175">Coiled coil</keyword>
<reference evidence="13 14" key="1">
    <citation type="submission" date="2022-04" db="EMBL/GenBank/DDBJ databases">
        <title>Positive selection, recombination, and allopatry shape intraspecific diversity of widespread and dominant cyanobacteria.</title>
        <authorList>
            <person name="Wei J."/>
            <person name="Shu W."/>
            <person name="Hu C."/>
        </authorList>
    </citation>
    <scope>NUCLEOTIDE SEQUENCE [LARGE SCALE GENOMIC DNA]</scope>
    <source>
        <strain evidence="13 14">GB2-A5</strain>
    </source>
</reference>